<comment type="caution">
    <text evidence="1">The sequence shown here is derived from an EMBL/GenBank/DDBJ whole genome shotgun (WGS) entry which is preliminary data.</text>
</comment>
<dbReference type="InterPro" id="IPR001753">
    <property type="entry name" value="Enoyl-CoA_hydra/iso"/>
</dbReference>
<feature type="non-terminal residue" evidence="1">
    <location>
        <position position="1"/>
    </location>
</feature>
<dbReference type="SUPFAM" id="SSF52096">
    <property type="entry name" value="ClpP/crotonase"/>
    <property type="match status" value="1"/>
</dbReference>
<dbReference type="AlphaFoldDB" id="X0YEB0"/>
<dbReference type="Pfam" id="PF00378">
    <property type="entry name" value="ECH_1"/>
    <property type="match status" value="1"/>
</dbReference>
<dbReference type="InterPro" id="IPR029045">
    <property type="entry name" value="ClpP/crotonase-like_dom_sf"/>
</dbReference>
<evidence type="ECO:0000313" key="1">
    <source>
        <dbReference type="EMBL" id="GAG54264.1"/>
    </source>
</evidence>
<accession>X0YEB0</accession>
<gene>
    <name evidence="1" type="ORF">S01H4_19013</name>
</gene>
<dbReference type="EMBL" id="BART01008455">
    <property type="protein sequence ID" value="GAG54264.1"/>
    <property type="molecule type" value="Genomic_DNA"/>
</dbReference>
<protein>
    <recommendedName>
        <fullName evidence="2">Enoyl-CoA hydratase</fullName>
    </recommendedName>
</protein>
<proteinExistence type="predicted"/>
<name>X0YEB0_9ZZZZ</name>
<organism evidence="1">
    <name type="scientific">marine sediment metagenome</name>
    <dbReference type="NCBI Taxonomy" id="412755"/>
    <lineage>
        <taxon>unclassified sequences</taxon>
        <taxon>metagenomes</taxon>
        <taxon>ecological metagenomes</taxon>
    </lineage>
</organism>
<sequence>LGEEINAEEALNIGLVNQICKPESLRRILRKTANSIVQKDHLALRITKKLLNENQDKNLEATLDSESIAMLETAQSEGVKRRITQFATEKH</sequence>
<dbReference type="Gene3D" id="3.90.226.10">
    <property type="entry name" value="2-enoyl-CoA Hydratase, Chain A, domain 1"/>
    <property type="match status" value="1"/>
</dbReference>
<reference evidence="1" key="1">
    <citation type="journal article" date="2014" name="Front. Microbiol.">
        <title>High frequency of phylogenetically diverse reductive dehalogenase-homologous genes in deep subseafloor sedimentary metagenomes.</title>
        <authorList>
            <person name="Kawai M."/>
            <person name="Futagami T."/>
            <person name="Toyoda A."/>
            <person name="Takaki Y."/>
            <person name="Nishi S."/>
            <person name="Hori S."/>
            <person name="Arai W."/>
            <person name="Tsubouchi T."/>
            <person name="Morono Y."/>
            <person name="Uchiyama I."/>
            <person name="Ito T."/>
            <person name="Fujiyama A."/>
            <person name="Inagaki F."/>
            <person name="Takami H."/>
        </authorList>
    </citation>
    <scope>NUCLEOTIDE SEQUENCE</scope>
    <source>
        <strain evidence="1">Expedition CK06-06</strain>
    </source>
</reference>
<evidence type="ECO:0008006" key="2">
    <source>
        <dbReference type="Google" id="ProtNLM"/>
    </source>
</evidence>